<proteinExistence type="predicted"/>
<organism evidence="2 3">
    <name type="scientific">Aspergillus glaucus CBS 516.65</name>
    <dbReference type="NCBI Taxonomy" id="1160497"/>
    <lineage>
        <taxon>Eukaryota</taxon>
        <taxon>Fungi</taxon>
        <taxon>Dikarya</taxon>
        <taxon>Ascomycota</taxon>
        <taxon>Pezizomycotina</taxon>
        <taxon>Eurotiomycetes</taxon>
        <taxon>Eurotiomycetidae</taxon>
        <taxon>Eurotiales</taxon>
        <taxon>Aspergillaceae</taxon>
        <taxon>Aspergillus</taxon>
        <taxon>Aspergillus subgen. Aspergillus</taxon>
    </lineage>
</organism>
<evidence type="ECO:0000313" key="2">
    <source>
        <dbReference type="EMBL" id="OJJ81753.1"/>
    </source>
</evidence>
<evidence type="ECO:0000313" key="3">
    <source>
        <dbReference type="Proteomes" id="UP000184300"/>
    </source>
</evidence>
<dbReference type="EMBL" id="KV878904">
    <property type="protein sequence ID" value="OJJ81753.1"/>
    <property type="molecule type" value="Genomic_DNA"/>
</dbReference>
<reference evidence="3" key="1">
    <citation type="journal article" date="2017" name="Genome Biol.">
        <title>Comparative genomics reveals high biological diversity and specific adaptations in the industrially and medically important fungal genus Aspergillus.</title>
        <authorList>
            <person name="de Vries R.P."/>
            <person name="Riley R."/>
            <person name="Wiebenga A."/>
            <person name="Aguilar-Osorio G."/>
            <person name="Amillis S."/>
            <person name="Uchima C.A."/>
            <person name="Anderluh G."/>
            <person name="Asadollahi M."/>
            <person name="Askin M."/>
            <person name="Barry K."/>
            <person name="Battaglia E."/>
            <person name="Bayram O."/>
            <person name="Benocci T."/>
            <person name="Braus-Stromeyer S.A."/>
            <person name="Caldana C."/>
            <person name="Canovas D."/>
            <person name="Cerqueira G.C."/>
            <person name="Chen F."/>
            <person name="Chen W."/>
            <person name="Choi C."/>
            <person name="Clum A."/>
            <person name="Dos Santos R.A."/>
            <person name="Damasio A.R."/>
            <person name="Diallinas G."/>
            <person name="Emri T."/>
            <person name="Fekete E."/>
            <person name="Flipphi M."/>
            <person name="Freyberg S."/>
            <person name="Gallo A."/>
            <person name="Gournas C."/>
            <person name="Habgood R."/>
            <person name="Hainaut M."/>
            <person name="Harispe M.L."/>
            <person name="Henrissat B."/>
            <person name="Hilden K.S."/>
            <person name="Hope R."/>
            <person name="Hossain A."/>
            <person name="Karabika E."/>
            <person name="Karaffa L."/>
            <person name="Karanyi Z."/>
            <person name="Krasevec N."/>
            <person name="Kuo A."/>
            <person name="Kusch H."/>
            <person name="LaButti K."/>
            <person name="Lagendijk E.L."/>
            <person name="Lapidus A."/>
            <person name="Levasseur A."/>
            <person name="Lindquist E."/>
            <person name="Lipzen A."/>
            <person name="Logrieco A.F."/>
            <person name="MacCabe A."/>
            <person name="Maekelae M.R."/>
            <person name="Malavazi I."/>
            <person name="Melin P."/>
            <person name="Meyer V."/>
            <person name="Mielnichuk N."/>
            <person name="Miskei M."/>
            <person name="Molnar A.P."/>
            <person name="Mule G."/>
            <person name="Ngan C.Y."/>
            <person name="Orejas M."/>
            <person name="Orosz E."/>
            <person name="Ouedraogo J.P."/>
            <person name="Overkamp K.M."/>
            <person name="Park H.-S."/>
            <person name="Perrone G."/>
            <person name="Piumi F."/>
            <person name="Punt P.J."/>
            <person name="Ram A.F."/>
            <person name="Ramon A."/>
            <person name="Rauscher S."/>
            <person name="Record E."/>
            <person name="Riano-Pachon D.M."/>
            <person name="Robert V."/>
            <person name="Roehrig J."/>
            <person name="Ruller R."/>
            <person name="Salamov A."/>
            <person name="Salih N.S."/>
            <person name="Samson R.A."/>
            <person name="Sandor E."/>
            <person name="Sanguinetti M."/>
            <person name="Schuetze T."/>
            <person name="Sepcic K."/>
            <person name="Shelest E."/>
            <person name="Sherlock G."/>
            <person name="Sophianopoulou V."/>
            <person name="Squina F.M."/>
            <person name="Sun H."/>
            <person name="Susca A."/>
            <person name="Todd R.B."/>
            <person name="Tsang A."/>
            <person name="Unkles S.E."/>
            <person name="van de Wiele N."/>
            <person name="van Rossen-Uffink D."/>
            <person name="Oliveira J.V."/>
            <person name="Vesth T.C."/>
            <person name="Visser J."/>
            <person name="Yu J.-H."/>
            <person name="Zhou M."/>
            <person name="Andersen M.R."/>
            <person name="Archer D.B."/>
            <person name="Baker S.E."/>
            <person name="Benoit I."/>
            <person name="Brakhage A.A."/>
            <person name="Braus G.H."/>
            <person name="Fischer R."/>
            <person name="Frisvad J.C."/>
            <person name="Goldman G.H."/>
            <person name="Houbraken J."/>
            <person name="Oakley B."/>
            <person name="Pocsi I."/>
            <person name="Scazzocchio C."/>
            <person name="Seiboth B."/>
            <person name="vanKuyk P.A."/>
            <person name="Wortman J."/>
            <person name="Dyer P.S."/>
            <person name="Grigoriev I.V."/>
        </authorList>
    </citation>
    <scope>NUCLEOTIDE SEQUENCE [LARGE SCALE GENOMIC DNA]</scope>
    <source>
        <strain evidence="3">CBS 516.65</strain>
    </source>
</reference>
<dbReference type="STRING" id="1160497.A0A1L9VCZ0"/>
<dbReference type="GeneID" id="34461105"/>
<dbReference type="OrthoDB" id="3354680at2759"/>
<dbReference type="VEuPathDB" id="FungiDB:ASPGLDRAFT_37582"/>
<sequence length="246" mass="27964">MSTTWMLPRGLFFRSLRQSHYTNPASSEFLASSSFKFVNPRHHVFATDNVAQKFPAAAIAGLSDEKVLALFTSGFFSGFIFGFERWILRIGGYNLLPARYTGFQPDPQAVTIWNRSKVPNTHLLPVGTCLFGSFRMLDKHIGEPSDHSSSHVDYGFGSDEFIFAGCHRFQITRLPPSNMDSESESGNKGKQPEPQVQIQLQHFRCNPQRNFPSVAEYIERFHYVYAKALFANGVQSLLEREQFNRP</sequence>
<feature type="region of interest" description="Disordered" evidence="1">
    <location>
        <begin position="176"/>
        <end position="195"/>
    </location>
</feature>
<name>A0A1L9VCZ0_ASPGL</name>
<protein>
    <submittedName>
        <fullName evidence="2">Uncharacterized protein</fullName>
    </submittedName>
</protein>
<dbReference type="RefSeq" id="XP_022398451.1">
    <property type="nucleotide sequence ID" value="XM_022544844.1"/>
</dbReference>
<evidence type="ECO:0000256" key="1">
    <source>
        <dbReference type="SAM" id="MobiDB-lite"/>
    </source>
</evidence>
<dbReference type="AlphaFoldDB" id="A0A1L9VCZ0"/>
<keyword evidence="3" id="KW-1185">Reference proteome</keyword>
<gene>
    <name evidence="2" type="ORF">ASPGLDRAFT_37582</name>
</gene>
<accession>A0A1L9VCZ0</accession>
<dbReference type="Proteomes" id="UP000184300">
    <property type="component" value="Unassembled WGS sequence"/>
</dbReference>